<evidence type="ECO:0000256" key="1">
    <source>
        <dbReference type="SAM" id="Phobius"/>
    </source>
</evidence>
<gene>
    <name evidence="3" type="ORF">B0I18_103331</name>
</gene>
<feature type="transmembrane region" description="Helical" evidence="1">
    <location>
        <begin position="12"/>
        <end position="35"/>
    </location>
</feature>
<sequence>MSLSYFHFQNKRWVTVLQHVILWLFIFALPYLMQYNYGFRFRFYGPPHHFIIRDIAAKLIWVVVFYLNAFVFTPRYIYRKKYVRYGLLVIGMLLVIVCCNNMIMNRSFATGFQRTSLNTAPARPYREVHTVKTGEGPVMVTARIPEDSPVLGEAIRDYSITPALPLAGPGESPDPGAVQVMGLASQDYSMEPALPMAALQVSQVADDSTMSRLKVANVATAPALTEAAPVQFARAIPAMPATLLDAPSGLVISFLGAAVFNLAPYFLTLAASLAFRMMRDKTRAEALVQERQQENLKTELSFLRSQISPHFMFNVLNNINALARLKSDELEPTIIKLSSLMRYMLYDTNVEKVSLSSEVAYLRSYIDLQLQRFGTKVKVQVILEEEGLNAYEIEPMLLVPFVENAFKHGIGRIHNPEINIHLYKRDKVLFFAVANKYSDDETEQKDRSSGIGLSNVQRRLKLLYENDHVLTIEREQDVQGEHWFAVYLKINLH</sequence>
<feature type="transmembrane region" description="Helical" evidence="1">
    <location>
        <begin position="55"/>
        <end position="73"/>
    </location>
</feature>
<dbReference type="EMBL" id="PYGD01000003">
    <property type="protein sequence ID" value="PSK92749.1"/>
    <property type="molecule type" value="Genomic_DNA"/>
</dbReference>
<dbReference type="InterPro" id="IPR010559">
    <property type="entry name" value="Sig_transdc_His_kin_internal"/>
</dbReference>
<dbReference type="GO" id="GO:0016020">
    <property type="term" value="C:membrane"/>
    <property type="evidence" value="ECO:0007669"/>
    <property type="project" value="InterPro"/>
</dbReference>
<feature type="transmembrane region" description="Helical" evidence="1">
    <location>
        <begin position="250"/>
        <end position="275"/>
    </location>
</feature>
<keyword evidence="1" id="KW-0812">Transmembrane</keyword>
<dbReference type="Gene3D" id="3.30.565.10">
    <property type="entry name" value="Histidine kinase-like ATPase, C-terminal domain"/>
    <property type="match status" value="1"/>
</dbReference>
<evidence type="ECO:0000313" key="3">
    <source>
        <dbReference type="EMBL" id="PSK92749.1"/>
    </source>
</evidence>
<evidence type="ECO:0000259" key="2">
    <source>
        <dbReference type="Pfam" id="PF06580"/>
    </source>
</evidence>
<dbReference type="Proteomes" id="UP000240572">
    <property type="component" value="Unassembled WGS sequence"/>
</dbReference>
<keyword evidence="1" id="KW-0472">Membrane</keyword>
<keyword evidence="3" id="KW-0808">Transferase</keyword>
<comment type="caution">
    <text evidence="3">The sequence shown here is derived from an EMBL/GenBank/DDBJ whole genome shotgun (WGS) entry which is preliminary data.</text>
</comment>
<name>A0A2P8D6E6_9BACT</name>
<dbReference type="InterPro" id="IPR050640">
    <property type="entry name" value="Bact_2-comp_sensor_kinase"/>
</dbReference>
<evidence type="ECO:0000313" key="4">
    <source>
        <dbReference type="Proteomes" id="UP000240572"/>
    </source>
</evidence>
<feature type="transmembrane region" description="Helical" evidence="1">
    <location>
        <begin position="85"/>
        <end position="104"/>
    </location>
</feature>
<protein>
    <submittedName>
        <fullName evidence="3">Histidine kinase</fullName>
    </submittedName>
</protein>
<keyword evidence="3" id="KW-0418">Kinase</keyword>
<keyword evidence="1" id="KW-1133">Transmembrane helix</keyword>
<dbReference type="InterPro" id="IPR036890">
    <property type="entry name" value="HATPase_C_sf"/>
</dbReference>
<dbReference type="PANTHER" id="PTHR34220">
    <property type="entry name" value="SENSOR HISTIDINE KINASE YPDA"/>
    <property type="match status" value="1"/>
</dbReference>
<reference evidence="3 4" key="1">
    <citation type="submission" date="2018-03" db="EMBL/GenBank/DDBJ databases">
        <title>Genomic Encyclopedia of Type Strains, Phase III (KMG-III): the genomes of soil and plant-associated and newly described type strains.</title>
        <authorList>
            <person name="Whitman W."/>
        </authorList>
    </citation>
    <scope>NUCLEOTIDE SEQUENCE [LARGE SCALE GENOMIC DNA]</scope>
    <source>
        <strain evidence="3 4">CGMCC 1.12700</strain>
    </source>
</reference>
<feature type="domain" description="Signal transduction histidine kinase internal region" evidence="2">
    <location>
        <begin position="299"/>
        <end position="376"/>
    </location>
</feature>
<dbReference type="GO" id="GO:0000155">
    <property type="term" value="F:phosphorelay sensor kinase activity"/>
    <property type="evidence" value="ECO:0007669"/>
    <property type="project" value="InterPro"/>
</dbReference>
<dbReference type="PANTHER" id="PTHR34220:SF7">
    <property type="entry name" value="SENSOR HISTIDINE KINASE YPDA"/>
    <property type="match status" value="1"/>
</dbReference>
<proteinExistence type="predicted"/>
<keyword evidence="4" id="KW-1185">Reference proteome</keyword>
<dbReference type="RefSeq" id="WP_245882088.1">
    <property type="nucleotide sequence ID" value="NZ_PYGD01000003.1"/>
</dbReference>
<dbReference type="AlphaFoldDB" id="A0A2P8D6E6"/>
<dbReference type="Pfam" id="PF06580">
    <property type="entry name" value="His_kinase"/>
    <property type="match status" value="1"/>
</dbReference>
<accession>A0A2P8D6E6</accession>
<dbReference type="SUPFAM" id="SSF55874">
    <property type="entry name" value="ATPase domain of HSP90 chaperone/DNA topoisomerase II/histidine kinase"/>
    <property type="match status" value="1"/>
</dbReference>
<organism evidence="3 4">
    <name type="scientific">Taibaiella chishuiensis</name>
    <dbReference type="NCBI Taxonomy" id="1434707"/>
    <lineage>
        <taxon>Bacteria</taxon>
        <taxon>Pseudomonadati</taxon>
        <taxon>Bacteroidota</taxon>
        <taxon>Chitinophagia</taxon>
        <taxon>Chitinophagales</taxon>
        <taxon>Chitinophagaceae</taxon>
        <taxon>Taibaiella</taxon>
    </lineage>
</organism>